<evidence type="ECO:0000313" key="2">
    <source>
        <dbReference type="EnsemblPlants" id="TuG1812G0600002031.01.T02.cds452504"/>
    </source>
</evidence>
<evidence type="ECO:0000313" key="3">
    <source>
        <dbReference type="Proteomes" id="UP000015106"/>
    </source>
</evidence>
<dbReference type="EnsemblPlants" id="TuG1812G0600002031.01.T02">
    <property type="protein sequence ID" value="TuG1812G0600002031.01.T02.cds452504"/>
    <property type="gene ID" value="TuG1812G0600002031.01"/>
</dbReference>
<dbReference type="Gramene" id="TuG1812G0600002031.01.T02">
    <property type="protein sequence ID" value="TuG1812G0600002031.01.T02.cds452504"/>
    <property type="gene ID" value="TuG1812G0600002031.01"/>
</dbReference>
<keyword evidence="3" id="KW-1185">Reference proteome</keyword>
<sequence length="96" mass="10501">MSPSSSPEVEGHPSSRPILPTMATTEACSPLKAKSIPRPMKSWVAPVSILVSLSATQVRSCSFIQYISIDNVFSKVSVMFYLLSSEFRKFDPSSES</sequence>
<protein>
    <submittedName>
        <fullName evidence="2">Uncharacterized protein</fullName>
    </submittedName>
</protein>
<reference evidence="2" key="2">
    <citation type="submission" date="2018-03" db="EMBL/GenBank/DDBJ databases">
        <title>The Triticum urartu genome reveals the dynamic nature of wheat genome evolution.</title>
        <authorList>
            <person name="Ling H."/>
            <person name="Ma B."/>
            <person name="Shi X."/>
            <person name="Liu H."/>
            <person name="Dong L."/>
            <person name="Sun H."/>
            <person name="Cao Y."/>
            <person name="Gao Q."/>
            <person name="Zheng S."/>
            <person name="Li Y."/>
            <person name="Yu Y."/>
            <person name="Du H."/>
            <person name="Qi M."/>
            <person name="Li Y."/>
            <person name="Yu H."/>
            <person name="Cui Y."/>
            <person name="Wang N."/>
            <person name="Chen C."/>
            <person name="Wu H."/>
            <person name="Zhao Y."/>
            <person name="Zhang J."/>
            <person name="Li Y."/>
            <person name="Zhou W."/>
            <person name="Zhang B."/>
            <person name="Hu W."/>
            <person name="Eijk M."/>
            <person name="Tang J."/>
            <person name="Witsenboer H."/>
            <person name="Zhao S."/>
            <person name="Li Z."/>
            <person name="Zhang A."/>
            <person name="Wang D."/>
            <person name="Liang C."/>
        </authorList>
    </citation>
    <scope>NUCLEOTIDE SEQUENCE [LARGE SCALE GENOMIC DNA]</scope>
    <source>
        <strain evidence="2">cv. G1812</strain>
    </source>
</reference>
<dbReference type="AlphaFoldDB" id="A0A8R7QR22"/>
<organism evidence="2 3">
    <name type="scientific">Triticum urartu</name>
    <name type="common">Red wild einkorn</name>
    <name type="synonym">Crithodium urartu</name>
    <dbReference type="NCBI Taxonomy" id="4572"/>
    <lineage>
        <taxon>Eukaryota</taxon>
        <taxon>Viridiplantae</taxon>
        <taxon>Streptophyta</taxon>
        <taxon>Embryophyta</taxon>
        <taxon>Tracheophyta</taxon>
        <taxon>Spermatophyta</taxon>
        <taxon>Magnoliopsida</taxon>
        <taxon>Liliopsida</taxon>
        <taxon>Poales</taxon>
        <taxon>Poaceae</taxon>
        <taxon>BOP clade</taxon>
        <taxon>Pooideae</taxon>
        <taxon>Triticodae</taxon>
        <taxon>Triticeae</taxon>
        <taxon>Triticinae</taxon>
        <taxon>Triticum</taxon>
    </lineage>
</organism>
<dbReference type="Proteomes" id="UP000015106">
    <property type="component" value="Chromosome 6"/>
</dbReference>
<dbReference type="EnsemblPlants" id="TuG1812G0600002031.01.T01">
    <property type="protein sequence ID" value="TuG1812G0600002031.01.T01.cds452506"/>
    <property type="gene ID" value="TuG1812G0600002031.01"/>
</dbReference>
<name>A0A8R7QR22_TRIUA</name>
<feature type="region of interest" description="Disordered" evidence="1">
    <location>
        <begin position="1"/>
        <end position="23"/>
    </location>
</feature>
<dbReference type="Gramene" id="TuG1812G0600002031.01.T01">
    <property type="protein sequence ID" value="TuG1812G0600002031.01.T01.cds452506"/>
    <property type="gene ID" value="TuG1812G0600002031.01"/>
</dbReference>
<reference evidence="2" key="3">
    <citation type="submission" date="2022-06" db="UniProtKB">
        <authorList>
            <consortium name="EnsemblPlants"/>
        </authorList>
    </citation>
    <scope>IDENTIFICATION</scope>
</reference>
<reference evidence="3" key="1">
    <citation type="journal article" date="2013" name="Nature">
        <title>Draft genome of the wheat A-genome progenitor Triticum urartu.</title>
        <authorList>
            <person name="Ling H.Q."/>
            <person name="Zhao S."/>
            <person name="Liu D."/>
            <person name="Wang J."/>
            <person name="Sun H."/>
            <person name="Zhang C."/>
            <person name="Fan H."/>
            <person name="Li D."/>
            <person name="Dong L."/>
            <person name="Tao Y."/>
            <person name="Gao C."/>
            <person name="Wu H."/>
            <person name="Li Y."/>
            <person name="Cui Y."/>
            <person name="Guo X."/>
            <person name="Zheng S."/>
            <person name="Wang B."/>
            <person name="Yu K."/>
            <person name="Liang Q."/>
            <person name="Yang W."/>
            <person name="Lou X."/>
            <person name="Chen J."/>
            <person name="Feng M."/>
            <person name="Jian J."/>
            <person name="Zhang X."/>
            <person name="Luo G."/>
            <person name="Jiang Y."/>
            <person name="Liu J."/>
            <person name="Wang Z."/>
            <person name="Sha Y."/>
            <person name="Zhang B."/>
            <person name="Wu H."/>
            <person name="Tang D."/>
            <person name="Shen Q."/>
            <person name="Xue P."/>
            <person name="Zou S."/>
            <person name="Wang X."/>
            <person name="Liu X."/>
            <person name="Wang F."/>
            <person name="Yang Y."/>
            <person name="An X."/>
            <person name="Dong Z."/>
            <person name="Zhang K."/>
            <person name="Zhang X."/>
            <person name="Luo M.C."/>
            <person name="Dvorak J."/>
            <person name="Tong Y."/>
            <person name="Wang J."/>
            <person name="Yang H."/>
            <person name="Li Z."/>
            <person name="Wang D."/>
            <person name="Zhang A."/>
            <person name="Wang J."/>
        </authorList>
    </citation>
    <scope>NUCLEOTIDE SEQUENCE</scope>
    <source>
        <strain evidence="3">cv. G1812</strain>
    </source>
</reference>
<accession>A0A8R7QR22</accession>
<proteinExistence type="predicted"/>
<evidence type="ECO:0000256" key="1">
    <source>
        <dbReference type="SAM" id="MobiDB-lite"/>
    </source>
</evidence>